<organism evidence="2 3">
    <name type="scientific">Aestuariirhabdus litorea</name>
    <dbReference type="NCBI Taxonomy" id="2528527"/>
    <lineage>
        <taxon>Bacteria</taxon>
        <taxon>Pseudomonadati</taxon>
        <taxon>Pseudomonadota</taxon>
        <taxon>Gammaproteobacteria</taxon>
        <taxon>Oceanospirillales</taxon>
        <taxon>Aestuariirhabdaceae</taxon>
        <taxon>Aestuariirhabdus</taxon>
    </lineage>
</organism>
<dbReference type="Proteomes" id="UP000280792">
    <property type="component" value="Unassembled WGS sequence"/>
</dbReference>
<dbReference type="EMBL" id="QWEZ01000002">
    <property type="protein sequence ID" value="RRJ83481.1"/>
    <property type="molecule type" value="Genomic_DNA"/>
</dbReference>
<proteinExistence type="predicted"/>
<evidence type="ECO:0000313" key="2">
    <source>
        <dbReference type="EMBL" id="RRJ83481.1"/>
    </source>
</evidence>
<sequence>MQSENLDYGPLAPLLGRWHGDRGQDRAPEPDGVEQSAYYETLVFEAAGLTTNAEQQELVALRYHQLVSRKSNDEVFHNESGYWMWERASGLLMQSFSIPRGVAVLAGGQLSDGGVLQVRAAAGDQQWGIVQSPFMQQKAKTLAFDRRLWLEGDELVYEQTTLLDIYGERFEHSDSNRLRRSN</sequence>
<keyword evidence="3" id="KW-1185">Reference proteome</keyword>
<gene>
    <name evidence="2" type="ORF">D0544_11235</name>
</gene>
<dbReference type="InterPro" id="IPR012674">
    <property type="entry name" value="Calycin"/>
</dbReference>
<evidence type="ECO:0000313" key="3">
    <source>
        <dbReference type="Proteomes" id="UP000280792"/>
    </source>
</evidence>
<feature type="domain" description="THAP4-like heme-binding" evidence="1">
    <location>
        <begin position="8"/>
        <end position="180"/>
    </location>
</feature>
<reference evidence="2 3" key="1">
    <citation type="submission" date="2018-08" db="EMBL/GenBank/DDBJ databases">
        <authorList>
            <person name="Khan S.A."/>
        </authorList>
    </citation>
    <scope>NUCLEOTIDE SEQUENCE [LARGE SCALE GENOMIC DNA]</scope>
    <source>
        <strain evidence="2 3">GTF-13</strain>
    </source>
</reference>
<evidence type="ECO:0000259" key="1">
    <source>
        <dbReference type="Pfam" id="PF08768"/>
    </source>
</evidence>
<dbReference type="InterPro" id="IPR014878">
    <property type="entry name" value="THAP4-like_heme-bd"/>
</dbReference>
<name>A0A3P3VL64_9GAMM</name>
<dbReference type="AlphaFoldDB" id="A0A3P3VL64"/>
<reference evidence="2 3" key="2">
    <citation type="submission" date="2018-12" db="EMBL/GenBank/DDBJ databases">
        <title>Simiduia agarivorans gen. nov., sp. nov., a marine, agarolytic bacterium isolated from shallow coastal water from Keelung, Taiwan.</title>
        <authorList>
            <person name="Shieh W.Y."/>
        </authorList>
    </citation>
    <scope>NUCLEOTIDE SEQUENCE [LARGE SCALE GENOMIC DNA]</scope>
    <source>
        <strain evidence="2 3">GTF-13</strain>
    </source>
</reference>
<dbReference type="Gene3D" id="2.40.128.20">
    <property type="match status" value="1"/>
</dbReference>
<dbReference type="SUPFAM" id="SSF50814">
    <property type="entry name" value="Lipocalins"/>
    <property type="match status" value="1"/>
</dbReference>
<dbReference type="Pfam" id="PF08768">
    <property type="entry name" value="THAP4_heme-bd"/>
    <property type="match status" value="1"/>
</dbReference>
<comment type="caution">
    <text evidence="2">The sequence shown here is derived from an EMBL/GenBank/DDBJ whole genome shotgun (WGS) entry which is preliminary data.</text>
</comment>
<protein>
    <submittedName>
        <fullName evidence="2">DUF1794 domain-containing protein</fullName>
    </submittedName>
</protein>
<accession>A0A3P3VL64</accession>